<organism evidence="3 4">
    <name type="scientific">Mycobacterium riyadhense</name>
    <dbReference type="NCBI Taxonomy" id="486698"/>
    <lineage>
        <taxon>Bacteria</taxon>
        <taxon>Bacillati</taxon>
        <taxon>Actinomycetota</taxon>
        <taxon>Actinomycetes</taxon>
        <taxon>Mycobacteriales</taxon>
        <taxon>Mycobacteriaceae</taxon>
        <taxon>Mycobacterium</taxon>
    </lineage>
</organism>
<dbReference type="Pfam" id="PF02604">
    <property type="entry name" value="PhdYeFM_antitox"/>
    <property type="match status" value="1"/>
</dbReference>
<evidence type="ECO:0000313" key="3">
    <source>
        <dbReference type="EMBL" id="ORW75574.1"/>
    </source>
</evidence>
<comment type="similarity">
    <text evidence="1 2">Belongs to the phD/YefM antitoxin family.</text>
</comment>
<accession>A0A1X2CIG9</accession>
<dbReference type="InterPro" id="IPR051416">
    <property type="entry name" value="phD-YefM_TA_antitoxins"/>
</dbReference>
<dbReference type="EMBL" id="LQPQ01000111">
    <property type="protein sequence ID" value="ORW75574.1"/>
    <property type="molecule type" value="Genomic_DNA"/>
</dbReference>
<gene>
    <name evidence="3" type="ORF">AWC22_22870</name>
</gene>
<dbReference type="InterPro" id="IPR036165">
    <property type="entry name" value="YefM-like_sf"/>
</dbReference>
<dbReference type="STRING" id="486698.AWC22_22870"/>
<dbReference type="PANTHER" id="PTHR35377:SF5">
    <property type="entry name" value="ANTITOXIN VAPB46"/>
    <property type="match status" value="1"/>
</dbReference>
<keyword evidence="4" id="KW-1185">Reference proteome</keyword>
<sequence length="85" mass="9389">MSEVASRELRNNTAGLLRRVQAGEDITVTVNGKPIARLTALQPTRRRWLSRELIGRLERAQADPGLRQDLAELVGDTTDDLGPVL</sequence>
<evidence type="ECO:0000313" key="4">
    <source>
        <dbReference type="Proteomes" id="UP000193087"/>
    </source>
</evidence>
<dbReference type="SUPFAM" id="SSF143120">
    <property type="entry name" value="YefM-like"/>
    <property type="match status" value="1"/>
</dbReference>
<evidence type="ECO:0000256" key="1">
    <source>
        <dbReference type="ARBA" id="ARBA00009981"/>
    </source>
</evidence>
<comment type="caution">
    <text evidence="3">The sequence shown here is derived from an EMBL/GenBank/DDBJ whole genome shotgun (WGS) entry which is preliminary data.</text>
</comment>
<dbReference type="PANTHER" id="PTHR35377">
    <property type="entry name" value="ANTITOXIN VAPB49-RELATED-RELATED"/>
    <property type="match status" value="1"/>
</dbReference>
<comment type="function">
    <text evidence="2">Antitoxin component of a type II toxin-antitoxin (TA) system.</text>
</comment>
<proteinExistence type="inferred from homology"/>
<dbReference type="Gene3D" id="3.40.1620.10">
    <property type="entry name" value="YefM-like domain"/>
    <property type="match status" value="1"/>
</dbReference>
<reference evidence="3 4" key="1">
    <citation type="submission" date="2016-01" db="EMBL/GenBank/DDBJ databases">
        <title>The new phylogeny of the genus Mycobacterium.</title>
        <authorList>
            <person name="Tarcisio F."/>
            <person name="Conor M."/>
            <person name="Antonella G."/>
            <person name="Elisabetta G."/>
            <person name="Giulia F.S."/>
            <person name="Sara T."/>
            <person name="Anna F."/>
            <person name="Clotilde B."/>
            <person name="Roberto B."/>
            <person name="Veronica D.S."/>
            <person name="Fabio R."/>
            <person name="Monica P."/>
            <person name="Olivier J."/>
            <person name="Enrico T."/>
            <person name="Nicola S."/>
        </authorList>
    </citation>
    <scope>NUCLEOTIDE SEQUENCE [LARGE SCALE GENOMIC DNA]</scope>
    <source>
        <strain evidence="3 4">DSM 45176</strain>
    </source>
</reference>
<dbReference type="GO" id="GO:0097351">
    <property type="term" value="F:toxin sequestering activity"/>
    <property type="evidence" value="ECO:0007669"/>
    <property type="project" value="TreeGrafter"/>
</dbReference>
<dbReference type="OrthoDB" id="557859at2"/>
<dbReference type="AlphaFoldDB" id="A0A1X2CIG9"/>
<dbReference type="Proteomes" id="UP000193087">
    <property type="component" value="Unassembled WGS sequence"/>
</dbReference>
<name>A0A1X2CIG9_9MYCO</name>
<dbReference type="NCBIfam" id="TIGR01552">
    <property type="entry name" value="phd_fam"/>
    <property type="match status" value="1"/>
</dbReference>
<dbReference type="GeneID" id="93495331"/>
<dbReference type="InterPro" id="IPR006442">
    <property type="entry name" value="Antitoxin_Phd/YefM"/>
</dbReference>
<protein>
    <recommendedName>
        <fullName evidence="2">Antitoxin</fullName>
    </recommendedName>
</protein>
<dbReference type="RefSeq" id="WP_085251280.1">
    <property type="nucleotide sequence ID" value="NZ_CAJMWI010000001.1"/>
</dbReference>
<evidence type="ECO:0000256" key="2">
    <source>
        <dbReference type="RuleBase" id="RU362080"/>
    </source>
</evidence>